<dbReference type="Pfam" id="PF00300">
    <property type="entry name" value="His_Phos_1"/>
    <property type="match status" value="1"/>
</dbReference>
<dbReference type="Gene3D" id="3.40.50.1240">
    <property type="entry name" value="Phosphoglycerate mutase-like"/>
    <property type="match status" value="1"/>
</dbReference>
<reference evidence="2 3" key="1">
    <citation type="journal article" date="2015" name="Stand. Genomic Sci.">
        <title>Genomic Encyclopedia of Bacterial and Archaeal Type Strains, Phase III: the genomes of soil and plant-associated and newly described type strains.</title>
        <authorList>
            <person name="Whitman W.B."/>
            <person name="Woyke T."/>
            <person name="Klenk H.P."/>
            <person name="Zhou Y."/>
            <person name="Lilburn T.G."/>
            <person name="Beck B.J."/>
            <person name="De Vos P."/>
            <person name="Vandamme P."/>
            <person name="Eisen J.A."/>
            <person name="Garrity G."/>
            <person name="Hugenholtz P."/>
            <person name="Kyrpides N.C."/>
        </authorList>
    </citation>
    <scope>NUCLEOTIDE SEQUENCE [LARGE SCALE GENOMIC DNA]</scope>
    <source>
        <strain evidence="2 3">CGMCC 1.10822</strain>
    </source>
</reference>
<dbReference type="PANTHER" id="PTHR48100:SF59">
    <property type="entry name" value="ADENOSYLCOBALAMIN_ALPHA-RIBAZOLE PHOSPHATASE"/>
    <property type="match status" value="1"/>
</dbReference>
<keyword evidence="3" id="KW-1185">Reference proteome</keyword>
<accession>A0A562RJ44</accession>
<dbReference type="PANTHER" id="PTHR48100">
    <property type="entry name" value="BROAD-SPECIFICITY PHOSPHATASE YOR283W-RELATED"/>
    <property type="match status" value="1"/>
</dbReference>
<protein>
    <submittedName>
        <fullName evidence="2">Putative phosphoglycerate mutase</fullName>
    </submittedName>
</protein>
<dbReference type="SMART" id="SM00855">
    <property type="entry name" value="PGAM"/>
    <property type="match status" value="1"/>
</dbReference>
<evidence type="ECO:0000256" key="1">
    <source>
        <dbReference type="PIRSR" id="PIRSR613078-2"/>
    </source>
</evidence>
<organism evidence="2 3">
    <name type="scientific">Pseudoduganella lurida</name>
    <dbReference type="NCBI Taxonomy" id="1036180"/>
    <lineage>
        <taxon>Bacteria</taxon>
        <taxon>Pseudomonadati</taxon>
        <taxon>Pseudomonadota</taxon>
        <taxon>Betaproteobacteria</taxon>
        <taxon>Burkholderiales</taxon>
        <taxon>Oxalobacteraceae</taxon>
        <taxon>Telluria group</taxon>
        <taxon>Pseudoduganella</taxon>
    </lineage>
</organism>
<dbReference type="InterPro" id="IPR029033">
    <property type="entry name" value="His_PPase_superfam"/>
</dbReference>
<dbReference type="GO" id="GO:0005737">
    <property type="term" value="C:cytoplasm"/>
    <property type="evidence" value="ECO:0007669"/>
    <property type="project" value="TreeGrafter"/>
</dbReference>
<feature type="binding site" evidence="1">
    <location>
        <position position="63"/>
    </location>
    <ligand>
        <name>substrate</name>
    </ligand>
</feature>
<dbReference type="EMBL" id="VLLB01000001">
    <property type="protein sequence ID" value="TWI69102.1"/>
    <property type="molecule type" value="Genomic_DNA"/>
</dbReference>
<comment type="caution">
    <text evidence="2">The sequence shown here is derived from an EMBL/GenBank/DDBJ whole genome shotgun (WGS) entry which is preliminary data.</text>
</comment>
<dbReference type="Proteomes" id="UP000318431">
    <property type="component" value="Unassembled WGS sequence"/>
</dbReference>
<dbReference type="OrthoDB" id="9781415at2"/>
<sequence length="208" mass="23085">MTRLVTRIVVVRHGHVDGIDPPRFRGCAEFPLSELGRRQAEALGRRVARGWQPDAIYTSNLSRCIDTGTAIERATGAPASVLGELADIDYGQWQGLTHDRVESLWPGPARMWFSKPDMALIPGGETLAQVLVRVMSVLHFVLLKHAGQTVVLVGHDSVNRVLLLHCLGLSLSHYWQLRQTPCCVNECTFEDDSFVIQRINETGHLIGV</sequence>
<evidence type="ECO:0000313" key="2">
    <source>
        <dbReference type="EMBL" id="TWI69102.1"/>
    </source>
</evidence>
<dbReference type="RefSeq" id="WP_141839150.1">
    <property type="nucleotide sequence ID" value="NZ_VLLB01000001.1"/>
</dbReference>
<dbReference type="AlphaFoldDB" id="A0A562RJ44"/>
<dbReference type="InterPro" id="IPR013078">
    <property type="entry name" value="His_Pase_superF_clade-1"/>
</dbReference>
<dbReference type="SUPFAM" id="SSF53254">
    <property type="entry name" value="Phosphoglycerate mutase-like"/>
    <property type="match status" value="1"/>
</dbReference>
<evidence type="ECO:0000313" key="3">
    <source>
        <dbReference type="Proteomes" id="UP000318431"/>
    </source>
</evidence>
<dbReference type="CDD" id="cd07067">
    <property type="entry name" value="HP_PGM_like"/>
    <property type="match status" value="1"/>
</dbReference>
<dbReference type="GO" id="GO:0016791">
    <property type="term" value="F:phosphatase activity"/>
    <property type="evidence" value="ECO:0007669"/>
    <property type="project" value="TreeGrafter"/>
</dbReference>
<gene>
    <name evidence="2" type="ORF">IP91_00167</name>
</gene>
<dbReference type="InterPro" id="IPR050275">
    <property type="entry name" value="PGM_Phosphatase"/>
</dbReference>
<name>A0A562RJ44_9BURK</name>
<proteinExistence type="predicted"/>